<accession>A0AAQ3TXG3</accession>
<sequence>MPYCSPFLAGVRHCHRQLQDLPHRCGGHARLPLWPLWLPPDHRLGSGESKEGKIELLKGH</sequence>
<reference evidence="2 3" key="1">
    <citation type="submission" date="2024-02" db="EMBL/GenBank/DDBJ databases">
        <title>High-quality chromosome-scale genome assembly of Pensacola bahiagrass (Paspalum notatum Flugge var. saurae).</title>
        <authorList>
            <person name="Vega J.M."/>
            <person name="Podio M."/>
            <person name="Orjuela J."/>
            <person name="Siena L.A."/>
            <person name="Pessino S.C."/>
            <person name="Combes M.C."/>
            <person name="Mariac C."/>
            <person name="Albertini E."/>
            <person name="Pupilli F."/>
            <person name="Ortiz J.P.A."/>
            <person name="Leblanc O."/>
        </authorList>
    </citation>
    <scope>NUCLEOTIDE SEQUENCE [LARGE SCALE GENOMIC DNA]</scope>
    <source>
        <strain evidence="2">R1</strain>
        <tissue evidence="2">Leaf</tissue>
    </source>
</reference>
<evidence type="ECO:0000313" key="2">
    <source>
        <dbReference type="EMBL" id="WVZ81615.1"/>
    </source>
</evidence>
<protein>
    <submittedName>
        <fullName evidence="2">Uncharacterized protein</fullName>
    </submittedName>
</protein>
<proteinExistence type="predicted"/>
<evidence type="ECO:0000256" key="1">
    <source>
        <dbReference type="SAM" id="MobiDB-lite"/>
    </source>
</evidence>
<feature type="region of interest" description="Disordered" evidence="1">
    <location>
        <begin position="41"/>
        <end position="60"/>
    </location>
</feature>
<gene>
    <name evidence="2" type="ORF">U9M48_028970</name>
</gene>
<dbReference type="EMBL" id="CP144750">
    <property type="protein sequence ID" value="WVZ81615.1"/>
    <property type="molecule type" value="Genomic_DNA"/>
</dbReference>
<dbReference type="Proteomes" id="UP001341281">
    <property type="component" value="Chromosome 06"/>
</dbReference>
<evidence type="ECO:0000313" key="3">
    <source>
        <dbReference type="Proteomes" id="UP001341281"/>
    </source>
</evidence>
<keyword evidence="3" id="KW-1185">Reference proteome</keyword>
<organism evidence="2 3">
    <name type="scientific">Paspalum notatum var. saurae</name>
    <dbReference type="NCBI Taxonomy" id="547442"/>
    <lineage>
        <taxon>Eukaryota</taxon>
        <taxon>Viridiplantae</taxon>
        <taxon>Streptophyta</taxon>
        <taxon>Embryophyta</taxon>
        <taxon>Tracheophyta</taxon>
        <taxon>Spermatophyta</taxon>
        <taxon>Magnoliopsida</taxon>
        <taxon>Liliopsida</taxon>
        <taxon>Poales</taxon>
        <taxon>Poaceae</taxon>
        <taxon>PACMAD clade</taxon>
        <taxon>Panicoideae</taxon>
        <taxon>Andropogonodae</taxon>
        <taxon>Paspaleae</taxon>
        <taxon>Paspalinae</taxon>
        <taxon>Paspalum</taxon>
    </lineage>
</organism>
<dbReference type="AlphaFoldDB" id="A0AAQ3TXG3"/>
<name>A0AAQ3TXG3_PASNO</name>